<proteinExistence type="predicted"/>
<sequence>MSNTQPVSSINNHLTQQILLNQLSANVPQPPQLPQPQIITDIQLSPGSINFKNGQRIEDIVAQLQQYTNYVLCVENGEILKIYPQGTSHTGKFDYKISENEYTKVCYRDPNDEALCYFIPHKTFSPPSVSSKPINQPAPDIKHQTQDIVAPIPDVKVSLNNLPNNQPQTSQSKFKNVIIDASILKRLHNDEEESDDEMPKTIDISKPPNPQTVVTLHKN</sequence>
<protein>
    <submittedName>
        <fullName evidence="2">Uncharacterized protein</fullName>
    </submittedName>
</protein>
<organism evidence="2">
    <name type="scientific">Solumvirus sp</name>
    <dbReference type="NCBI Taxonomy" id="2487773"/>
    <lineage>
        <taxon>Viruses</taxon>
        <taxon>Pithoviruses</taxon>
    </lineage>
</organism>
<gene>
    <name evidence="2" type="ORF">Solumvirus1_41</name>
</gene>
<reference evidence="2" key="1">
    <citation type="submission" date="2018-10" db="EMBL/GenBank/DDBJ databases">
        <title>Hidden diversity of soil giant viruses.</title>
        <authorList>
            <person name="Schulz F."/>
            <person name="Alteio L."/>
            <person name="Goudeau D."/>
            <person name="Ryan E.M."/>
            <person name="Malmstrom R.R."/>
            <person name="Blanchard J."/>
            <person name="Woyke T."/>
        </authorList>
    </citation>
    <scope>NUCLEOTIDE SEQUENCE</scope>
    <source>
        <strain evidence="2">SMV1</strain>
    </source>
</reference>
<evidence type="ECO:0000313" key="2">
    <source>
        <dbReference type="EMBL" id="AYV86166.1"/>
    </source>
</evidence>
<evidence type="ECO:0000256" key="1">
    <source>
        <dbReference type="SAM" id="MobiDB-lite"/>
    </source>
</evidence>
<name>A0A3G5AG25_9VIRU</name>
<dbReference type="EMBL" id="MK072498">
    <property type="protein sequence ID" value="AYV86166.1"/>
    <property type="molecule type" value="Genomic_DNA"/>
</dbReference>
<accession>A0A3G5AG25</accession>
<feature type="region of interest" description="Disordered" evidence="1">
    <location>
        <begin position="188"/>
        <end position="219"/>
    </location>
</feature>